<evidence type="ECO:0000259" key="7">
    <source>
        <dbReference type="PROSITE" id="PS50893"/>
    </source>
</evidence>
<dbReference type="PATRIC" id="fig|1177755.3.peg.321"/>
<dbReference type="GO" id="GO:0022857">
    <property type="term" value="F:transmembrane transporter activity"/>
    <property type="evidence" value="ECO:0007669"/>
    <property type="project" value="TreeGrafter"/>
</dbReference>
<dbReference type="RefSeq" id="WP_069093791.1">
    <property type="nucleotide sequence ID" value="NZ_MASI01000001.1"/>
</dbReference>
<dbReference type="InterPro" id="IPR017871">
    <property type="entry name" value="ABC_transporter-like_CS"/>
</dbReference>
<evidence type="ECO:0000256" key="4">
    <source>
        <dbReference type="ARBA" id="ARBA00022840"/>
    </source>
</evidence>
<protein>
    <submittedName>
        <fullName evidence="8">Lipoprotein-releasing system ATP-binding protein LolD</fullName>
        <ecNumber evidence="8">3.6.3.-</ecNumber>
    </submittedName>
</protein>
<keyword evidence="5" id="KW-1278">Translocase</keyword>
<comment type="similarity">
    <text evidence="6">Belongs to the ABC transporter superfamily. Macrolide exporter (TC 3.A.1.122) family.</text>
</comment>
<keyword evidence="2" id="KW-1003">Cell membrane</keyword>
<dbReference type="GO" id="GO:0005886">
    <property type="term" value="C:plasma membrane"/>
    <property type="evidence" value="ECO:0007669"/>
    <property type="project" value="TreeGrafter"/>
</dbReference>
<dbReference type="EMBL" id="MASI01000001">
    <property type="protein sequence ID" value="ODA68499.1"/>
    <property type="molecule type" value="Genomic_DNA"/>
</dbReference>
<dbReference type="FunFam" id="3.40.50.300:FF:000032">
    <property type="entry name" value="Export ABC transporter ATP-binding protein"/>
    <property type="match status" value="1"/>
</dbReference>
<evidence type="ECO:0000256" key="1">
    <source>
        <dbReference type="ARBA" id="ARBA00022448"/>
    </source>
</evidence>
<dbReference type="EC" id="3.6.3.-" evidence="8"/>
<keyword evidence="1" id="KW-0813">Transport</keyword>
<dbReference type="InterPro" id="IPR027417">
    <property type="entry name" value="P-loop_NTPase"/>
</dbReference>
<dbReference type="GO" id="GO:0089705">
    <property type="term" value="P:protein localization to outer membrane"/>
    <property type="evidence" value="ECO:0007669"/>
    <property type="project" value="TreeGrafter"/>
</dbReference>
<comment type="caution">
    <text evidence="8">The sequence shown here is derived from an EMBL/GenBank/DDBJ whole genome shotgun (WGS) entry which is preliminary data.</text>
</comment>
<dbReference type="Pfam" id="PF00005">
    <property type="entry name" value="ABC_tran"/>
    <property type="match status" value="1"/>
</dbReference>
<dbReference type="SMART" id="SM00382">
    <property type="entry name" value="AAA"/>
    <property type="match status" value="1"/>
</dbReference>
<dbReference type="GO" id="GO:0005524">
    <property type="term" value="F:ATP binding"/>
    <property type="evidence" value="ECO:0007669"/>
    <property type="project" value="UniProtKB-KW"/>
</dbReference>
<dbReference type="InterPro" id="IPR017911">
    <property type="entry name" value="MacB-like_ATP-bd"/>
</dbReference>
<name>A0A1E2S2D0_9HYPH</name>
<gene>
    <name evidence="8" type="ORF">A7A08_00322</name>
</gene>
<dbReference type="CDD" id="cd03255">
    <property type="entry name" value="ABC_MJ0796_LolCDE_FtsE"/>
    <property type="match status" value="1"/>
</dbReference>
<dbReference type="SUPFAM" id="SSF52540">
    <property type="entry name" value="P-loop containing nucleoside triphosphate hydrolases"/>
    <property type="match status" value="1"/>
</dbReference>
<dbReference type="AlphaFoldDB" id="A0A1E2S2D0"/>
<evidence type="ECO:0000313" key="8">
    <source>
        <dbReference type="EMBL" id="ODA68499.1"/>
    </source>
</evidence>
<dbReference type="Gene3D" id="3.40.50.300">
    <property type="entry name" value="P-loop containing nucleotide triphosphate hydrolases"/>
    <property type="match status" value="1"/>
</dbReference>
<dbReference type="InterPro" id="IPR015854">
    <property type="entry name" value="ABC_transpr_LolD-like"/>
</dbReference>
<reference evidence="8 9" key="1">
    <citation type="submission" date="2016-07" db="EMBL/GenBank/DDBJ databases">
        <title>Draft genome sequence of Methyloligella halotolerans C2T (VKM B-2706T=CCUG 61687T=DSM 25045T), a halotolerant polyhydroxybutyrate accumulating methylotroph.</title>
        <authorList>
            <person name="Vasilenko O.V."/>
            <person name="Doronina N.V."/>
            <person name="Poroshina M.N."/>
            <person name="Tarlachkov S.V."/>
            <person name="Trotsenko Y.A."/>
        </authorList>
    </citation>
    <scope>NUCLEOTIDE SEQUENCE [LARGE SCALE GENOMIC DNA]</scope>
    <source>
        <strain evidence="8 9">VKM B-2706</strain>
    </source>
</reference>
<keyword evidence="4 8" id="KW-0067">ATP-binding</keyword>
<feature type="domain" description="ABC transporter" evidence="7">
    <location>
        <begin position="11"/>
        <end position="238"/>
    </location>
</feature>
<keyword evidence="2" id="KW-0472">Membrane</keyword>
<dbReference type="PROSITE" id="PS50893">
    <property type="entry name" value="ABC_TRANSPORTER_2"/>
    <property type="match status" value="1"/>
</dbReference>
<proteinExistence type="inferred from homology"/>
<dbReference type="PROSITE" id="PS00211">
    <property type="entry name" value="ABC_TRANSPORTER_1"/>
    <property type="match status" value="1"/>
</dbReference>
<evidence type="ECO:0000256" key="3">
    <source>
        <dbReference type="ARBA" id="ARBA00022741"/>
    </source>
</evidence>
<keyword evidence="9" id="KW-1185">Reference proteome</keyword>
<dbReference type="OrthoDB" id="7343243at2"/>
<dbReference type="Proteomes" id="UP000095087">
    <property type="component" value="Unassembled WGS sequence"/>
</dbReference>
<evidence type="ECO:0000256" key="2">
    <source>
        <dbReference type="ARBA" id="ARBA00022519"/>
    </source>
</evidence>
<dbReference type="PANTHER" id="PTHR24220:SF689">
    <property type="entry name" value="LIPOPROTEIN-RELEASING SYSTEM ATP-BINDING PROTEIN LOLD"/>
    <property type="match status" value="1"/>
</dbReference>
<accession>A0A1E2S2D0</accession>
<keyword evidence="3" id="KW-0547">Nucleotide-binding</keyword>
<dbReference type="PANTHER" id="PTHR24220">
    <property type="entry name" value="IMPORT ATP-BINDING PROTEIN"/>
    <property type="match status" value="1"/>
</dbReference>
<evidence type="ECO:0000313" key="9">
    <source>
        <dbReference type="Proteomes" id="UP000095087"/>
    </source>
</evidence>
<evidence type="ECO:0000256" key="6">
    <source>
        <dbReference type="ARBA" id="ARBA00038388"/>
    </source>
</evidence>
<organism evidence="8 9">
    <name type="scientific">Methyloligella halotolerans</name>
    <dbReference type="NCBI Taxonomy" id="1177755"/>
    <lineage>
        <taxon>Bacteria</taxon>
        <taxon>Pseudomonadati</taxon>
        <taxon>Pseudomonadota</taxon>
        <taxon>Alphaproteobacteria</taxon>
        <taxon>Hyphomicrobiales</taxon>
        <taxon>Hyphomicrobiaceae</taxon>
        <taxon>Methyloligella</taxon>
    </lineage>
</organism>
<keyword evidence="2" id="KW-0997">Cell inner membrane</keyword>
<dbReference type="InterPro" id="IPR003593">
    <property type="entry name" value="AAA+_ATPase"/>
</dbReference>
<dbReference type="STRING" id="1177755.A7A08_00322"/>
<dbReference type="InterPro" id="IPR003439">
    <property type="entry name" value="ABC_transporter-like_ATP-bd"/>
</dbReference>
<sequence length="241" mass="25853">MDTASKTEPALRLEALTHEFKQGPRELKVLDGASAEIFPGETVALLGPSGAGKSTLLHIAGLLEQPSSGKVMIGGIDCGALDDKGRTRMRRQEIGFVYQFHHLLPEFSATENVVLPQMILGRDRPTAEARAAELLAAFGLTERADHRPSQLSGGEQQRVAIARGVANNPALLLADEPTGNLDPHTGEKVFAELLDLVRNSAVGALIATHNLELASRMDRVIRLSEGKLVEETIVVGEISTE</sequence>
<evidence type="ECO:0000256" key="5">
    <source>
        <dbReference type="ARBA" id="ARBA00022967"/>
    </source>
</evidence>
<dbReference type="GO" id="GO:0098796">
    <property type="term" value="C:membrane protein complex"/>
    <property type="evidence" value="ECO:0007669"/>
    <property type="project" value="UniProtKB-ARBA"/>
</dbReference>
<dbReference type="GO" id="GO:0044874">
    <property type="term" value="P:lipoprotein localization to outer membrane"/>
    <property type="evidence" value="ECO:0007669"/>
    <property type="project" value="TreeGrafter"/>
</dbReference>
<keyword evidence="8" id="KW-0378">Hydrolase</keyword>
<keyword evidence="8" id="KW-0449">Lipoprotein</keyword>
<dbReference type="GO" id="GO:0016887">
    <property type="term" value="F:ATP hydrolysis activity"/>
    <property type="evidence" value="ECO:0007669"/>
    <property type="project" value="InterPro"/>
</dbReference>